<gene>
    <name evidence="1" type="ORF">A8C56_09565</name>
</gene>
<evidence type="ECO:0000313" key="1">
    <source>
        <dbReference type="EMBL" id="ANH81198.1"/>
    </source>
</evidence>
<dbReference type="InterPro" id="IPR043519">
    <property type="entry name" value="NT_sf"/>
</dbReference>
<dbReference type="Proteomes" id="UP000077667">
    <property type="component" value="Chromosome"/>
</dbReference>
<reference evidence="1 2" key="1">
    <citation type="submission" date="2016-05" db="EMBL/GenBank/DDBJ databases">
        <title>Niabella ginsenosidivorans BS26 whole genome sequencing.</title>
        <authorList>
            <person name="Im W.T."/>
            <person name="Siddiqi M.Z."/>
        </authorList>
    </citation>
    <scope>NUCLEOTIDE SEQUENCE [LARGE SCALE GENOMIC DNA]</scope>
    <source>
        <strain evidence="1 2">BS26</strain>
    </source>
</reference>
<protein>
    <recommendedName>
        <fullName evidence="3">Nucleotidyltransferase</fullName>
    </recommendedName>
</protein>
<dbReference type="KEGG" id="nia:A8C56_09565"/>
<proteinExistence type="predicted"/>
<dbReference type="EMBL" id="CP015772">
    <property type="protein sequence ID" value="ANH81198.1"/>
    <property type="molecule type" value="Genomic_DNA"/>
</dbReference>
<evidence type="ECO:0008006" key="3">
    <source>
        <dbReference type="Google" id="ProtNLM"/>
    </source>
</evidence>
<dbReference type="InterPro" id="IPR014942">
    <property type="entry name" value="AbiEii"/>
</dbReference>
<name>A0A1A9I0M3_9BACT</name>
<dbReference type="Pfam" id="PF08843">
    <property type="entry name" value="AbiEii"/>
    <property type="match status" value="1"/>
</dbReference>
<dbReference type="AlphaFoldDB" id="A0A1A9I0M3"/>
<dbReference type="RefSeq" id="WP_067755039.1">
    <property type="nucleotide sequence ID" value="NZ_CP015772.1"/>
</dbReference>
<dbReference type="STRING" id="1176587.A8C56_09565"/>
<sequence length="230" mass="26136">MLQTQTVSENTLALIKRLMADPQLNDFLLVGGTALALTIGHRLSVDIDLFAFDSFDAALIANHLKSVYYAEEVKPRESSLICFIDQVKVDLITHPYPEVSPHNQIDGIRIMSLSDIAAMKLHAIVRSGSRLKDFVDICFLLEKMPLAEMYAAYEEKYSPHSRAAVARMALTDTSGVNLNDEIRLSYLSFNWEATKQRLQEALEFTQKIFPAMKQNRIRNDPPEKKRGFRM</sequence>
<dbReference type="SUPFAM" id="SSF81301">
    <property type="entry name" value="Nucleotidyltransferase"/>
    <property type="match status" value="1"/>
</dbReference>
<organism evidence="1 2">
    <name type="scientific">Niabella ginsenosidivorans</name>
    <dbReference type="NCBI Taxonomy" id="1176587"/>
    <lineage>
        <taxon>Bacteria</taxon>
        <taxon>Pseudomonadati</taxon>
        <taxon>Bacteroidota</taxon>
        <taxon>Chitinophagia</taxon>
        <taxon>Chitinophagales</taxon>
        <taxon>Chitinophagaceae</taxon>
        <taxon>Niabella</taxon>
    </lineage>
</organism>
<keyword evidence="2" id="KW-1185">Reference proteome</keyword>
<accession>A0A1A9I0M3</accession>
<evidence type="ECO:0000313" key="2">
    <source>
        <dbReference type="Proteomes" id="UP000077667"/>
    </source>
</evidence>
<dbReference type="OrthoDB" id="9796281at2"/>